<feature type="non-terminal residue" evidence="1">
    <location>
        <position position="173"/>
    </location>
</feature>
<dbReference type="OrthoDB" id="10261556at2759"/>
<gene>
    <name evidence="1" type="ORF">X975_06720</name>
</gene>
<dbReference type="STRING" id="407821.A0A087TQ38"/>
<organism evidence="1 2">
    <name type="scientific">Stegodyphus mimosarum</name>
    <name type="common">African social velvet spider</name>
    <dbReference type="NCBI Taxonomy" id="407821"/>
    <lineage>
        <taxon>Eukaryota</taxon>
        <taxon>Metazoa</taxon>
        <taxon>Ecdysozoa</taxon>
        <taxon>Arthropoda</taxon>
        <taxon>Chelicerata</taxon>
        <taxon>Arachnida</taxon>
        <taxon>Araneae</taxon>
        <taxon>Araneomorphae</taxon>
        <taxon>Entelegynae</taxon>
        <taxon>Eresoidea</taxon>
        <taxon>Eresidae</taxon>
        <taxon>Stegodyphus</taxon>
    </lineage>
</organism>
<proteinExistence type="predicted"/>
<dbReference type="Proteomes" id="UP000054359">
    <property type="component" value="Unassembled WGS sequence"/>
</dbReference>
<name>A0A087TQ38_STEMI</name>
<evidence type="ECO:0000313" key="1">
    <source>
        <dbReference type="EMBL" id="KFM67227.1"/>
    </source>
</evidence>
<dbReference type="EMBL" id="KK116259">
    <property type="protein sequence ID" value="KFM67227.1"/>
    <property type="molecule type" value="Genomic_DNA"/>
</dbReference>
<reference evidence="1 2" key="1">
    <citation type="submission" date="2013-11" db="EMBL/GenBank/DDBJ databases">
        <title>Genome sequencing of Stegodyphus mimosarum.</title>
        <authorList>
            <person name="Bechsgaard J."/>
        </authorList>
    </citation>
    <scope>NUCLEOTIDE SEQUENCE [LARGE SCALE GENOMIC DNA]</scope>
</reference>
<dbReference type="Gene3D" id="3.40.50.300">
    <property type="entry name" value="P-loop containing nucleotide triphosphate hydrolases"/>
    <property type="match status" value="1"/>
</dbReference>
<dbReference type="InterPro" id="IPR027417">
    <property type="entry name" value="P-loop_NTPase"/>
</dbReference>
<accession>A0A087TQ38</accession>
<evidence type="ECO:0000313" key="2">
    <source>
        <dbReference type="Proteomes" id="UP000054359"/>
    </source>
</evidence>
<dbReference type="AlphaFoldDB" id="A0A087TQ38"/>
<keyword evidence="2" id="KW-1185">Reference proteome</keyword>
<protein>
    <submittedName>
        <fullName evidence="1">Bloom syndrome protein-like protein</fullName>
    </submittedName>
</protein>
<sequence length="173" mass="19575">MGQNFQKIKSSPLFPGTAKNQDLRLTFKPLSLLRKHSVLDSKNMISLPANESNSDAINNLKNSSVLIDNVETQDLNFDHTVYQISDDESKAVFDSVKKSKLSNEDKYIIAGKFYGNQRDDGASAEFKGFNFPFSKDVLYVFHNIFGLKTFRHNQLETINAALLKEDCFVLMPT</sequence>